<gene>
    <name evidence="8" type="ORF">C7419_108108</name>
</gene>
<dbReference type="GO" id="GO:0000156">
    <property type="term" value="F:phosphorelay response regulator activity"/>
    <property type="evidence" value="ECO:0007669"/>
    <property type="project" value="TreeGrafter"/>
</dbReference>
<dbReference type="GO" id="GO:0032993">
    <property type="term" value="C:protein-DNA complex"/>
    <property type="evidence" value="ECO:0007669"/>
    <property type="project" value="TreeGrafter"/>
</dbReference>
<keyword evidence="6" id="KW-0238">DNA-binding</keyword>
<dbReference type="Gene3D" id="1.10.10.10">
    <property type="entry name" value="Winged helix-like DNA-binding domain superfamily/Winged helix DNA-binding domain"/>
    <property type="match status" value="1"/>
</dbReference>
<evidence type="ECO:0000256" key="6">
    <source>
        <dbReference type="ARBA" id="ARBA00023125"/>
    </source>
</evidence>
<dbReference type="Pfam" id="PF00486">
    <property type="entry name" value="Trans_reg_C"/>
    <property type="match status" value="1"/>
</dbReference>
<dbReference type="InterPro" id="IPR001867">
    <property type="entry name" value="OmpR/PhoB-type_DNA-bd"/>
</dbReference>
<sequence>MNLSPSLPIRLLIVDDDPQIRSMLAEYLATFGMEADGAEGGAAMRSAMSQNSYDLVILDLSLHGENGLTLCRELRDQGNTPVIMLTARAELADRVVGLEVGADDYVTKPFEMRELVARIHTVLRRSRADNKRSAVAAGHELRFANWRLNTTLRQLVDEEDTIVPLSNAEFRLLLTFIEHPNRVLDREVLINQARGRDLDVFDRSIDLLVSRLRQKLRDDPRDSALIRTVRGEGYVFTGSVEH</sequence>
<comment type="caution">
    <text evidence="8">The sequence shown here is derived from an EMBL/GenBank/DDBJ whole genome shotgun (WGS) entry which is preliminary data.</text>
</comment>
<dbReference type="GO" id="GO:0005829">
    <property type="term" value="C:cytosol"/>
    <property type="evidence" value="ECO:0007669"/>
    <property type="project" value="TreeGrafter"/>
</dbReference>
<dbReference type="CDD" id="cd00383">
    <property type="entry name" value="trans_reg_C"/>
    <property type="match status" value="1"/>
</dbReference>
<dbReference type="OrthoDB" id="165980at2"/>
<evidence type="ECO:0000256" key="2">
    <source>
        <dbReference type="ARBA" id="ARBA00022490"/>
    </source>
</evidence>
<dbReference type="FunFam" id="1.10.10.10:FF:000099">
    <property type="entry name" value="Two-component system response regulator TorR"/>
    <property type="match status" value="1"/>
</dbReference>
<dbReference type="GO" id="GO:0000976">
    <property type="term" value="F:transcription cis-regulatory region binding"/>
    <property type="evidence" value="ECO:0007669"/>
    <property type="project" value="TreeGrafter"/>
</dbReference>
<protein>
    <submittedName>
        <fullName evidence="8">Winged helix family two component transcriptional regulator</fullName>
    </submittedName>
</protein>
<dbReference type="Proteomes" id="UP000245754">
    <property type="component" value="Unassembled WGS sequence"/>
</dbReference>
<dbReference type="InterPro" id="IPR016032">
    <property type="entry name" value="Sig_transdc_resp-reg_C-effctor"/>
</dbReference>
<dbReference type="RefSeq" id="WP_109585323.1">
    <property type="nucleotide sequence ID" value="NZ_CAJPUX010000006.1"/>
</dbReference>
<dbReference type="PROSITE" id="PS50110">
    <property type="entry name" value="RESPONSE_REGULATORY"/>
    <property type="match status" value="1"/>
</dbReference>
<dbReference type="AlphaFoldDB" id="A0A316EPC6"/>
<keyword evidence="2" id="KW-0963">Cytoplasm</keyword>
<keyword evidence="4" id="KW-0902">Two-component regulatory system</keyword>
<comment type="subcellular location">
    <subcellularLocation>
        <location evidence="1">Cytoplasm</location>
    </subcellularLocation>
</comment>
<proteinExistence type="predicted"/>
<name>A0A316EPC6_9BURK</name>
<reference evidence="8 9" key="1">
    <citation type="submission" date="2018-05" db="EMBL/GenBank/DDBJ databases">
        <title>Genomic Encyclopedia of Type Strains, Phase IV (KMG-V): Genome sequencing to study the core and pangenomes of soil and plant-associated prokaryotes.</title>
        <authorList>
            <person name="Whitman W."/>
        </authorList>
    </citation>
    <scope>NUCLEOTIDE SEQUENCE [LARGE SCALE GENOMIC DNA]</scope>
    <source>
        <strain evidence="8 9">SLV-132</strain>
    </source>
</reference>
<dbReference type="GeneID" id="98343277"/>
<dbReference type="InterPro" id="IPR011006">
    <property type="entry name" value="CheY-like_superfamily"/>
</dbReference>
<keyword evidence="3" id="KW-0597">Phosphoprotein</keyword>
<keyword evidence="9" id="KW-1185">Reference proteome</keyword>
<evidence type="ECO:0000256" key="4">
    <source>
        <dbReference type="ARBA" id="ARBA00023012"/>
    </source>
</evidence>
<evidence type="ECO:0000256" key="7">
    <source>
        <dbReference type="ARBA" id="ARBA00023163"/>
    </source>
</evidence>
<dbReference type="Gene3D" id="3.40.50.2300">
    <property type="match status" value="1"/>
</dbReference>
<dbReference type="PANTHER" id="PTHR48111:SF4">
    <property type="entry name" value="DNA-BINDING DUAL TRANSCRIPTIONAL REGULATOR OMPR"/>
    <property type="match status" value="1"/>
</dbReference>
<dbReference type="PANTHER" id="PTHR48111">
    <property type="entry name" value="REGULATOR OF RPOS"/>
    <property type="match status" value="1"/>
</dbReference>
<dbReference type="SMART" id="SM00862">
    <property type="entry name" value="Trans_reg_C"/>
    <property type="match status" value="1"/>
</dbReference>
<accession>A0A316EPC6</accession>
<evidence type="ECO:0000313" key="9">
    <source>
        <dbReference type="Proteomes" id="UP000245754"/>
    </source>
</evidence>
<dbReference type="EMBL" id="QGGT01000008">
    <property type="protein sequence ID" value="PWK31966.1"/>
    <property type="molecule type" value="Genomic_DNA"/>
</dbReference>
<dbReference type="SUPFAM" id="SSF52172">
    <property type="entry name" value="CheY-like"/>
    <property type="match status" value="1"/>
</dbReference>
<organism evidence="8 9">
    <name type="scientific">Cupriavidus plantarum</name>
    <dbReference type="NCBI Taxonomy" id="942865"/>
    <lineage>
        <taxon>Bacteria</taxon>
        <taxon>Pseudomonadati</taxon>
        <taxon>Pseudomonadota</taxon>
        <taxon>Betaproteobacteria</taxon>
        <taxon>Burkholderiales</taxon>
        <taxon>Burkholderiaceae</taxon>
        <taxon>Cupriavidus</taxon>
    </lineage>
</organism>
<keyword evidence="7" id="KW-0804">Transcription</keyword>
<evidence type="ECO:0000256" key="5">
    <source>
        <dbReference type="ARBA" id="ARBA00023015"/>
    </source>
</evidence>
<dbReference type="GO" id="GO:0006355">
    <property type="term" value="P:regulation of DNA-templated transcription"/>
    <property type="evidence" value="ECO:0007669"/>
    <property type="project" value="InterPro"/>
</dbReference>
<evidence type="ECO:0000313" key="8">
    <source>
        <dbReference type="EMBL" id="PWK31966.1"/>
    </source>
</evidence>
<keyword evidence="5" id="KW-0805">Transcription regulation</keyword>
<evidence type="ECO:0000256" key="1">
    <source>
        <dbReference type="ARBA" id="ARBA00004496"/>
    </source>
</evidence>
<dbReference type="Gene3D" id="6.10.250.690">
    <property type="match status" value="1"/>
</dbReference>
<dbReference type="SMART" id="SM00448">
    <property type="entry name" value="REC"/>
    <property type="match status" value="1"/>
</dbReference>
<dbReference type="SUPFAM" id="SSF46894">
    <property type="entry name" value="C-terminal effector domain of the bipartite response regulators"/>
    <property type="match status" value="1"/>
</dbReference>
<dbReference type="PROSITE" id="PS51755">
    <property type="entry name" value="OMPR_PHOB"/>
    <property type="match status" value="1"/>
</dbReference>
<evidence type="ECO:0000256" key="3">
    <source>
        <dbReference type="ARBA" id="ARBA00022553"/>
    </source>
</evidence>
<dbReference type="Pfam" id="PF00072">
    <property type="entry name" value="Response_reg"/>
    <property type="match status" value="1"/>
</dbReference>
<dbReference type="InterPro" id="IPR001789">
    <property type="entry name" value="Sig_transdc_resp-reg_receiver"/>
</dbReference>
<dbReference type="InterPro" id="IPR036388">
    <property type="entry name" value="WH-like_DNA-bd_sf"/>
</dbReference>
<dbReference type="InterPro" id="IPR039420">
    <property type="entry name" value="WalR-like"/>
</dbReference>